<comment type="similarity">
    <text evidence="3 14">Belongs to the GSP F family.</text>
</comment>
<keyword evidence="8" id="KW-0479">Metal-binding</keyword>
<evidence type="ECO:0000313" key="17">
    <source>
        <dbReference type="EMBL" id="SIR02329.1"/>
    </source>
</evidence>
<dbReference type="GO" id="GO:0015627">
    <property type="term" value="C:type II protein secretion system complex"/>
    <property type="evidence" value="ECO:0007669"/>
    <property type="project" value="InterPro"/>
</dbReference>
<keyword evidence="10" id="KW-0653">Protein transport</keyword>
<dbReference type="PANTHER" id="PTHR30012:SF0">
    <property type="entry name" value="TYPE II SECRETION SYSTEM PROTEIN F-RELATED"/>
    <property type="match status" value="1"/>
</dbReference>
<dbReference type="InterPro" id="IPR018076">
    <property type="entry name" value="T2SS_GspF_dom"/>
</dbReference>
<evidence type="ECO:0000256" key="10">
    <source>
        <dbReference type="ARBA" id="ARBA00022927"/>
    </source>
</evidence>
<evidence type="ECO:0000259" key="16">
    <source>
        <dbReference type="Pfam" id="PF00482"/>
    </source>
</evidence>
<feature type="transmembrane region" description="Helical" evidence="15">
    <location>
        <begin position="168"/>
        <end position="192"/>
    </location>
</feature>
<reference evidence="18" key="1">
    <citation type="submission" date="2017-01" db="EMBL/GenBank/DDBJ databases">
        <authorList>
            <person name="Varghese N."/>
            <person name="Submissions S."/>
        </authorList>
    </citation>
    <scope>NUCLEOTIDE SEQUENCE [LARGE SCALE GENOMIC DNA]</scope>
    <source>
        <strain evidence="18">DSM 7027</strain>
    </source>
</reference>
<accession>A0A1N6XJB6</accession>
<evidence type="ECO:0000256" key="1">
    <source>
        <dbReference type="ARBA" id="ARBA00002684"/>
    </source>
</evidence>
<keyword evidence="11 15" id="KW-1133">Transmembrane helix</keyword>
<comment type="function">
    <text evidence="1">Component of the type II secretion system inner membrane complex required for the energy-dependent secretion of extracellular factors such as proteases and toxins from the periplasm.</text>
</comment>
<keyword evidence="5" id="KW-1003">Cell membrane</keyword>
<dbReference type="NCBIfam" id="TIGR02120">
    <property type="entry name" value="GspF"/>
    <property type="match status" value="1"/>
</dbReference>
<evidence type="ECO:0000256" key="15">
    <source>
        <dbReference type="SAM" id="Phobius"/>
    </source>
</evidence>
<dbReference type="Proteomes" id="UP000186895">
    <property type="component" value="Unassembled WGS sequence"/>
</dbReference>
<feature type="transmembrane region" description="Helical" evidence="15">
    <location>
        <begin position="223"/>
        <end position="242"/>
    </location>
</feature>
<organism evidence="17 18">
    <name type="scientific">Marinobacterium stanieri</name>
    <dbReference type="NCBI Taxonomy" id="49186"/>
    <lineage>
        <taxon>Bacteria</taxon>
        <taxon>Pseudomonadati</taxon>
        <taxon>Pseudomonadota</taxon>
        <taxon>Gammaproteobacteria</taxon>
        <taxon>Oceanospirillales</taxon>
        <taxon>Oceanospirillaceae</taxon>
        <taxon>Marinobacterium</taxon>
    </lineage>
</organism>
<evidence type="ECO:0000256" key="6">
    <source>
        <dbReference type="ARBA" id="ARBA00022519"/>
    </source>
</evidence>
<evidence type="ECO:0000256" key="7">
    <source>
        <dbReference type="ARBA" id="ARBA00022692"/>
    </source>
</evidence>
<name>A0A1N6XJB6_9GAMM</name>
<evidence type="ECO:0000313" key="18">
    <source>
        <dbReference type="Proteomes" id="UP000186895"/>
    </source>
</evidence>
<evidence type="ECO:0000256" key="2">
    <source>
        <dbReference type="ARBA" id="ARBA00004429"/>
    </source>
</evidence>
<sequence length="405" mass="44854">MTAFNYRALTREGKTSKGLVEADSPRQARTLLRDRGLMPTLVEEVGRGQTGSGLTFRLERQLAGRDVALFTRQLATLLDSGLPLEEALYAITRQTDNARLKSIVLSVRGRILEGHNLASALSEYPRSFSELYRAMVTAGEESGHLNEVLLRLAEYGERLQVIRGKMQVALIYPVILTLVAIGVIALLMTYVVPKVVEQFTYAEQTLPLLTRILIVISDGLQQWGAVILAALVGMALFCYWWLSNTKRRSAWHRLQMKLPVIRTFVNGQQSLQFARTLAILVGSGLDLLQGLKVAAGPMTNLYLKQAVKKASRLVREGCSLSRALEQSGPFPPLLVYMIANGEQSGELERMLEKAAEAQETEFETRISWLLGLFEPVLILVMGVIVLGIVLAILLPILELNNLTAL</sequence>
<dbReference type="InterPro" id="IPR042094">
    <property type="entry name" value="T2SS_GspF_sf"/>
</dbReference>
<keyword evidence="4 14" id="KW-0813">Transport</keyword>
<feature type="transmembrane region" description="Helical" evidence="15">
    <location>
        <begin position="376"/>
        <end position="397"/>
    </location>
</feature>
<keyword evidence="18" id="KW-1185">Reference proteome</keyword>
<evidence type="ECO:0000256" key="13">
    <source>
        <dbReference type="ARBA" id="ARBA00030750"/>
    </source>
</evidence>
<dbReference type="InterPro" id="IPR001992">
    <property type="entry name" value="T2SS_GspF/T4SS_PilC_CS"/>
</dbReference>
<evidence type="ECO:0000256" key="12">
    <source>
        <dbReference type="ARBA" id="ARBA00023136"/>
    </source>
</evidence>
<dbReference type="EMBL" id="FTMN01000014">
    <property type="protein sequence ID" value="SIR02329.1"/>
    <property type="molecule type" value="Genomic_DNA"/>
</dbReference>
<evidence type="ECO:0000256" key="11">
    <source>
        <dbReference type="ARBA" id="ARBA00022989"/>
    </source>
</evidence>
<feature type="domain" description="Type II secretion system protein GspF" evidence="16">
    <location>
        <begin position="70"/>
        <end position="193"/>
    </location>
</feature>
<keyword evidence="12 15" id="KW-0472">Membrane</keyword>
<dbReference type="AlphaFoldDB" id="A0A1N6XJB6"/>
<dbReference type="PANTHER" id="PTHR30012">
    <property type="entry name" value="GENERAL SECRETION PATHWAY PROTEIN"/>
    <property type="match status" value="1"/>
</dbReference>
<dbReference type="FunFam" id="1.20.81.30:FF:000001">
    <property type="entry name" value="Type II secretion system protein F"/>
    <property type="match status" value="2"/>
</dbReference>
<protein>
    <recommendedName>
        <fullName evidence="13">General secretion pathway protein F</fullName>
    </recommendedName>
</protein>
<dbReference type="GO" id="GO:0005886">
    <property type="term" value="C:plasma membrane"/>
    <property type="evidence" value="ECO:0007669"/>
    <property type="project" value="UniProtKB-SubCell"/>
</dbReference>
<keyword evidence="9" id="KW-0106">Calcium</keyword>
<evidence type="ECO:0000256" key="9">
    <source>
        <dbReference type="ARBA" id="ARBA00022837"/>
    </source>
</evidence>
<dbReference type="STRING" id="49186.SAMN05421647_11455"/>
<dbReference type="RefSeq" id="WP_076466308.1">
    <property type="nucleotide sequence ID" value="NZ_FTMN01000014.1"/>
</dbReference>
<evidence type="ECO:0000256" key="14">
    <source>
        <dbReference type="RuleBase" id="RU003923"/>
    </source>
</evidence>
<keyword evidence="6" id="KW-0997">Cell inner membrane</keyword>
<proteinExistence type="inferred from homology"/>
<evidence type="ECO:0000256" key="4">
    <source>
        <dbReference type="ARBA" id="ARBA00022448"/>
    </source>
</evidence>
<dbReference type="InterPro" id="IPR003004">
    <property type="entry name" value="GspF/PilC"/>
</dbReference>
<dbReference type="Pfam" id="PF00482">
    <property type="entry name" value="T2SSF"/>
    <property type="match status" value="2"/>
</dbReference>
<comment type="subcellular location">
    <subcellularLocation>
        <location evidence="2 14">Cell inner membrane</location>
        <topology evidence="2 14">Multi-pass membrane protein</topology>
    </subcellularLocation>
</comment>
<dbReference type="PRINTS" id="PR00812">
    <property type="entry name" value="BCTERIALGSPF"/>
</dbReference>
<dbReference type="GO" id="GO:0015628">
    <property type="term" value="P:protein secretion by the type II secretion system"/>
    <property type="evidence" value="ECO:0007669"/>
    <property type="project" value="InterPro"/>
</dbReference>
<evidence type="ECO:0000256" key="5">
    <source>
        <dbReference type="ARBA" id="ARBA00022475"/>
    </source>
</evidence>
<keyword evidence="7 14" id="KW-0812">Transmembrane</keyword>
<feature type="domain" description="Type II secretion system protein GspF" evidence="16">
    <location>
        <begin position="273"/>
        <end position="395"/>
    </location>
</feature>
<dbReference type="GO" id="GO:0046872">
    <property type="term" value="F:metal ion binding"/>
    <property type="evidence" value="ECO:0007669"/>
    <property type="project" value="UniProtKB-KW"/>
</dbReference>
<dbReference type="PROSITE" id="PS00874">
    <property type="entry name" value="T2SP_F"/>
    <property type="match status" value="1"/>
</dbReference>
<dbReference type="InterPro" id="IPR011850">
    <property type="entry name" value="T2SS_GspF"/>
</dbReference>
<dbReference type="Gene3D" id="1.20.81.30">
    <property type="entry name" value="Type II secretion system (T2SS), domain F"/>
    <property type="match status" value="2"/>
</dbReference>
<gene>
    <name evidence="17" type="ORF">SAMN05421647_11455</name>
</gene>
<evidence type="ECO:0000256" key="8">
    <source>
        <dbReference type="ARBA" id="ARBA00022723"/>
    </source>
</evidence>
<evidence type="ECO:0000256" key="3">
    <source>
        <dbReference type="ARBA" id="ARBA00005745"/>
    </source>
</evidence>